<organism evidence="3 4">
    <name type="scientific">Parahaliea aestuarii</name>
    <dbReference type="NCBI Taxonomy" id="1852021"/>
    <lineage>
        <taxon>Bacteria</taxon>
        <taxon>Pseudomonadati</taxon>
        <taxon>Pseudomonadota</taxon>
        <taxon>Gammaproteobacteria</taxon>
        <taxon>Cellvibrionales</taxon>
        <taxon>Halieaceae</taxon>
        <taxon>Parahaliea</taxon>
    </lineage>
</organism>
<name>A0A5C8ZSR5_9GAMM</name>
<sequence length="372" mass="39666">MKKLGSESLADLSAGAVFLATGGGGDPYVAQLVAEQALNTYGPVDLMAPEELDDEAYVVAIGGVGAPTVSLELLPSIDEAIATLDAFEARVGRRIDALVSFEIGGGNSLIPIVAAAARGIPVIDGDGMGRALPEAQMMTYPISGVLPTPAVATDYEGNVTTFDTTDILAFEKEIRRCALSSGGMITSAEHPMSGRQLKASIVPNTVSFSIELGRVLRANRGNAREIFAPLAALFRDSIYGGLHHLFTGKVVDSSTRIVGGYDIGQAHIQCFEDESRVLNISIKNEYLTAELNGRLLASVPDLITIVDYETSTPINAERLRFGQRVTVFGVGCPAFYRSPRALQFVAPGCFGFDFPYRPIEELVTEQTARQTT</sequence>
<dbReference type="InterPro" id="IPR048350">
    <property type="entry name" value="S-Me-THD-like_C"/>
</dbReference>
<dbReference type="OrthoDB" id="7441206at2"/>
<protein>
    <submittedName>
        <fullName evidence="3">DUF917 domain-containing protein</fullName>
    </submittedName>
</protein>
<keyword evidence="4" id="KW-1185">Reference proteome</keyword>
<dbReference type="Pfam" id="PF06032">
    <property type="entry name" value="S-Me-THD_N"/>
    <property type="match status" value="1"/>
</dbReference>
<dbReference type="EMBL" id="VRYZ01000004">
    <property type="protein sequence ID" value="TXS91563.1"/>
    <property type="molecule type" value="Genomic_DNA"/>
</dbReference>
<accession>A0A5C8ZSR5</accession>
<dbReference type="Gene3D" id="3.40.1610.10">
    <property type="entry name" value="CV3147-like domain"/>
    <property type="match status" value="1"/>
</dbReference>
<comment type="caution">
    <text evidence="3">The sequence shown here is derived from an EMBL/GenBank/DDBJ whole genome shotgun (WGS) entry which is preliminary data.</text>
</comment>
<dbReference type="InterPro" id="IPR010318">
    <property type="entry name" value="S-Me-THD_N"/>
</dbReference>
<dbReference type="RefSeq" id="WP_148064195.1">
    <property type="nucleotide sequence ID" value="NZ_VRYZ01000004.1"/>
</dbReference>
<dbReference type="AlphaFoldDB" id="A0A5C8ZSR5"/>
<dbReference type="Gene3D" id="2.40.390.10">
    <property type="entry name" value="CV3147-like"/>
    <property type="match status" value="1"/>
</dbReference>
<evidence type="ECO:0000259" key="1">
    <source>
        <dbReference type="Pfam" id="PF06032"/>
    </source>
</evidence>
<gene>
    <name evidence="3" type="ORF">FVW59_10355</name>
</gene>
<evidence type="ECO:0000313" key="3">
    <source>
        <dbReference type="EMBL" id="TXS91563.1"/>
    </source>
</evidence>
<feature type="domain" description="S-Me-THD-like C-terminal" evidence="2">
    <location>
        <begin position="170"/>
        <end position="359"/>
    </location>
</feature>
<dbReference type="InterPro" id="IPR024071">
    <property type="entry name" value="S-Me-THD_C_sf"/>
</dbReference>
<dbReference type="Proteomes" id="UP000321933">
    <property type="component" value="Unassembled WGS sequence"/>
</dbReference>
<evidence type="ECO:0000313" key="4">
    <source>
        <dbReference type="Proteomes" id="UP000321933"/>
    </source>
</evidence>
<dbReference type="InterPro" id="IPR027479">
    <property type="entry name" value="S-Me-THD_N_sf"/>
</dbReference>
<proteinExistence type="predicted"/>
<evidence type="ECO:0000259" key="2">
    <source>
        <dbReference type="Pfam" id="PF20906"/>
    </source>
</evidence>
<feature type="domain" description="S-Me-THD N-terminal" evidence="1">
    <location>
        <begin position="8"/>
        <end position="163"/>
    </location>
</feature>
<dbReference type="Pfam" id="PF20906">
    <property type="entry name" value="S-Me-THD_C"/>
    <property type="match status" value="1"/>
</dbReference>
<dbReference type="SUPFAM" id="SSF160991">
    <property type="entry name" value="CV3147-like"/>
    <property type="match status" value="1"/>
</dbReference>
<reference evidence="3 4" key="1">
    <citation type="submission" date="2019-08" db="EMBL/GenBank/DDBJ databases">
        <title>Parahaliea maris sp. nov., isolated from the surface seawater.</title>
        <authorList>
            <person name="Liu Y."/>
        </authorList>
    </citation>
    <scope>NUCLEOTIDE SEQUENCE [LARGE SCALE GENOMIC DNA]</scope>
    <source>
        <strain evidence="3 4">S2-26</strain>
    </source>
</reference>